<protein>
    <submittedName>
        <fullName evidence="2">Uncharacterized protein</fullName>
    </submittedName>
</protein>
<dbReference type="AlphaFoldDB" id="A0A2B7WNU8"/>
<feature type="region of interest" description="Disordered" evidence="1">
    <location>
        <begin position="1"/>
        <end position="36"/>
    </location>
</feature>
<feature type="region of interest" description="Disordered" evidence="1">
    <location>
        <begin position="293"/>
        <end position="369"/>
    </location>
</feature>
<dbReference type="Proteomes" id="UP000223968">
    <property type="component" value="Unassembled WGS sequence"/>
</dbReference>
<comment type="caution">
    <text evidence="2">The sequence shown here is derived from an EMBL/GenBank/DDBJ whole genome shotgun (WGS) entry which is preliminary data.</text>
</comment>
<evidence type="ECO:0000313" key="2">
    <source>
        <dbReference type="EMBL" id="PGH01054.1"/>
    </source>
</evidence>
<dbReference type="OrthoDB" id="4187083at2759"/>
<evidence type="ECO:0000256" key="1">
    <source>
        <dbReference type="SAM" id="MobiDB-lite"/>
    </source>
</evidence>
<reference evidence="2 3" key="1">
    <citation type="submission" date="2017-10" db="EMBL/GenBank/DDBJ databases">
        <title>Comparative genomics in systemic dimorphic fungi from Ajellomycetaceae.</title>
        <authorList>
            <person name="Munoz J.F."/>
            <person name="Mcewen J.G."/>
            <person name="Clay O.K."/>
            <person name="Cuomo C.A."/>
        </authorList>
    </citation>
    <scope>NUCLEOTIDE SEQUENCE [LARGE SCALE GENOMIC DNA]</scope>
    <source>
        <strain evidence="2 3">UAMH5409</strain>
    </source>
</reference>
<feature type="compositionally biased region" description="Polar residues" evidence="1">
    <location>
        <begin position="19"/>
        <end position="34"/>
    </location>
</feature>
<keyword evidence="3" id="KW-1185">Reference proteome</keyword>
<gene>
    <name evidence="2" type="ORF">AJ79_08023</name>
</gene>
<dbReference type="EMBL" id="PDNB01000177">
    <property type="protein sequence ID" value="PGH01054.1"/>
    <property type="molecule type" value="Genomic_DNA"/>
</dbReference>
<evidence type="ECO:0000313" key="3">
    <source>
        <dbReference type="Proteomes" id="UP000223968"/>
    </source>
</evidence>
<accession>A0A2B7WNU8</accession>
<feature type="region of interest" description="Disordered" evidence="1">
    <location>
        <begin position="401"/>
        <end position="430"/>
    </location>
</feature>
<proteinExistence type="predicted"/>
<organism evidence="2 3">
    <name type="scientific">Helicocarpus griseus UAMH5409</name>
    <dbReference type="NCBI Taxonomy" id="1447875"/>
    <lineage>
        <taxon>Eukaryota</taxon>
        <taxon>Fungi</taxon>
        <taxon>Dikarya</taxon>
        <taxon>Ascomycota</taxon>
        <taxon>Pezizomycotina</taxon>
        <taxon>Eurotiomycetes</taxon>
        <taxon>Eurotiomycetidae</taxon>
        <taxon>Onygenales</taxon>
        <taxon>Ajellomycetaceae</taxon>
        <taxon>Helicocarpus</taxon>
    </lineage>
</organism>
<feature type="compositionally biased region" description="Basic residues" evidence="1">
    <location>
        <begin position="1"/>
        <end position="11"/>
    </location>
</feature>
<sequence>MGRENRRKAPSNRKFTLASRHSGQQSVSTAQNVPTKIPISVTEKESTKAPHMRTYSVEDVWEKERLGVYWMDGTPLLDPRKHPLWKGFLGTNEILAGKFPPFYRTLTLEQYRVLERLVKRRISTAILVRLYGIFWPRHFDRDGRPKGESTALFDQKTAKNMEVKMQVLTYHCNGRPQINMPDNMKNVLVGAEQNTTLIRSGDLLEENKLLKAQECELRQLIGTLEKENQKMREQWTQMSDRHKIQIKDYEYRIHLEKAKNRTSTDDKERQEMLTKAKEILRHVEDLEGTIRKGLTSHENKPETAASQLPAPTASPGKKRSLSQVKAKENVTIPEGAQERVQAKNNEPATLCNDETLGPPSFDTLSGARSAQRQRAVKRLKAADVSEDEVNGYALSFSRLYQDSPDSETRSPAEGNPKKLHPHSAIQKSSKEDIQGKNVITYGTPGNIAEQRELGEIVMIGSDLNGVPTCASLKKRRKSLPGEPDYTGAKIVSNKLHPNLYELVRTTKYSALAKFSMVSPQGDTPSQGELSRAEKLFALVLWQGYQSKIEDLLQEIDIYKGESDKRNTTFRNSGFTNGDPLPLTQTALSKPALDGLRKLALKHLEERNQKVKKDDLQCVLREPFQYASIRELTDDTVMKGLLLDAEELVQKYISILKPRFEKELFSNYSKQVPTLLVFTPKKLSSRDWQAFTYEVFAHLDQQNKHVNGPTVFNILAEKEEFTLRQLTGRFEAQGWKCNKETLANAIYKYDATYIG</sequence>
<name>A0A2B7WNU8_9EURO</name>